<evidence type="ECO:0000313" key="3">
    <source>
        <dbReference type="Proteomes" id="UP001165289"/>
    </source>
</evidence>
<keyword evidence="1" id="KW-0812">Transmembrane</keyword>
<accession>A0AAV7K001</accession>
<feature type="transmembrane region" description="Helical" evidence="1">
    <location>
        <begin position="14"/>
        <end position="38"/>
    </location>
</feature>
<dbReference type="AlphaFoldDB" id="A0AAV7K001"/>
<dbReference type="EMBL" id="JAKMXF010000233">
    <property type="protein sequence ID" value="KAI6654054.1"/>
    <property type="molecule type" value="Genomic_DNA"/>
</dbReference>
<keyword evidence="1" id="KW-0472">Membrane</keyword>
<feature type="transmembrane region" description="Helical" evidence="1">
    <location>
        <begin position="308"/>
        <end position="330"/>
    </location>
</feature>
<feature type="transmembrane region" description="Helical" evidence="1">
    <location>
        <begin position="74"/>
        <end position="99"/>
    </location>
</feature>
<sequence length="359" mass="42614">MNNSFSGITTLELAINYVFITGYITIIVVEIPWIVYFIGKTIKTRRTVSNMEIKKDWSKSNTQIYNQQKNKLQLFIFLLISTMFESFTICSIVLTLVIIFDLITPAIDCTSYMFLFYFYIKYMMLSLTIVIPACTIELINLTTQFVNYIFLRNKSKASLKHKIYQFVFRVVFVAVLALSGIGLPLTFIFAEIFLIFSFYKYYKHSIELYKSLSMIAKEMLYEYGRGSIEAIQARNRLLHYKRFTIWFFTYTFILVLISIDFILWLPQSVIEDQCLIQNITHQSLQDLQFVNSDIYQGYKYLLEGVGSFFHIIGVIWFTPIYIIYSIYYLCEKSYSMKKYKYRYKIRYSVAFDDVKEMLI</sequence>
<reference evidence="2 3" key="1">
    <citation type="journal article" date="2023" name="BMC Biol.">
        <title>The compact genome of the sponge Oopsacas minuta (Hexactinellida) is lacking key metazoan core genes.</title>
        <authorList>
            <person name="Santini S."/>
            <person name="Schenkelaars Q."/>
            <person name="Jourda C."/>
            <person name="Duchesne M."/>
            <person name="Belahbib H."/>
            <person name="Rocher C."/>
            <person name="Selva M."/>
            <person name="Riesgo A."/>
            <person name="Vervoort M."/>
            <person name="Leys S.P."/>
            <person name="Kodjabachian L."/>
            <person name="Le Bivic A."/>
            <person name="Borchiellini C."/>
            <person name="Claverie J.M."/>
            <person name="Renard E."/>
        </authorList>
    </citation>
    <scope>NUCLEOTIDE SEQUENCE [LARGE SCALE GENOMIC DNA]</scope>
    <source>
        <strain evidence="2">SPO-2</strain>
    </source>
</reference>
<gene>
    <name evidence="2" type="ORF">LOD99_2901</name>
</gene>
<name>A0AAV7K001_9METZ</name>
<keyword evidence="3" id="KW-1185">Reference proteome</keyword>
<keyword evidence="1" id="KW-1133">Transmembrane helix</keyword>
<organism evidence="2 3">
    <name type="scientific">Oopsacas minuta</name>
    <dbReference type="NCBI Taxonomy" id="111878"/>
    <lineage>
        <taxon>Eukaryota</taxon>
        <taxon>Metazoa</taxon>
        <taxon>Porifera</taxon>
        <taxon>Hexactinellida</taxon>
        <taxon>Hexasterophora</taxon>
        <taxon>Lyssacinosida</taxon>
        <taxon>Leucopsacidae</taxon>
        <taxon>Oopsacas</taxon>
    </lineage>
</organism>
<dbReference type="Proteomes" id="UP001165289">
    <property type="component" value="Unassembled WGS sequence"/>
</dbReference>
<proteinExistence type="predicted"/>
<feature type="transmembrane region" description="Helical" evidence="1">
    <location>
        <begin position="243"/>
        <end position="265"/>
    </location>
</feature>
<feature type="transmembrane region" description="Helical" evidence="1">
    <location>
        <begin position="185"/>
        <end position="202"/>
    </location>
</feature>
<evidence type="ECO:0000256" key="1">
    <source>
        <dbReference type="SAM" id="Phobius"/>
    </source>
</evidence>
<protein>
    <submittedName>
        <fullName evidence="2">Uncharacterized protein</fullName>
    </submittedName>
</protein>
<feature type="transmembrane region" description="Helical" evidence="1">
    <location>
        <begin position="119"/>
        <end position="142"/>
    </location>
</feature>
<comment type="caution">
    <text evidence="2">The sequence shown here is derived from an EMBL/GenBank/DDBJ whole genome shotgun (WGS) entry which is preliminary data.</text>
</comment>
<evidence type="ECO:0000313" key="2">
    <source>
        <dbReference type="EMBL" id="KAI6654054.1"/>
    </source>
</evidence>